<name>A0A6C0E527_9ZZZZ</name>
<evidence type="ECO:0000313" key="1">
    <source>
        <dbReference type="EMBL" id="QHT23822.1"/>
    </source>
</evidence>
<accession>A0A6C0E527</accession>
<reference evidence="1" key="1">
    <citation type="journal article" date="2020" name="Nature">
        <title>Giant virus diversity and host interactions through global metagenomics.</title>
        <authorList>
            <person name="Schulz F."/>
            <person name="Roux S."/>
            <person name="Paez-Espino D."/>
            <person name="Jungbluth S."/>
            <person name="Walsh D.A."/>
            <person name="Denef V.J."/>
            <person name="McMahon K.D."/>
            <person name="Konstantinidis K.T."/>
            <person name="Eloe-Fadrosh E.A."/>
            <person name="Kyrpides N.C."/>
            <person name="Woyke T."/>
        </authorList>
    </citation>
    <scope>NUCLEOTIDE SEQUENCE</scope>
    <source>
        <strain evidence="1">GVMAG-M-3300023179-132</strain>
    </source>
</reference>
<organism evidence="1">
    <name type="scientific">viral metagenome</name>
    <dbReference type="NCBI Taxonomy" id="1070528"/>
    <lineage>
        <taxon>unclassified sequences</taxon>
        <taxon>metagenomes</taxon>
        <taxon>organismal metagenomes</taxon>
    </lineage>
</organism>
<sequence length="34" mass="4244">MLFRTSDGKLVEIRKYDFKNDKLYYEKIMKIKTK</sequence>
<dbReference type="AlphaFoldDB" id="A0A6C0E527"/>
<proteinExistence type="predicted"/>
<dbReference type="EMBL" id="MN739735">
    <property type="protein sequence ID" value="QHT23822.1"/>
    <property type="molecule type" value="Genomic_DNA"/>
</dbReference>
<protein>
    <submittedName>
        <fullName evidence="1">Uncharacterized protein</fullName>
    </submittedName>
</protein>